<dbReference type="GeneID" id="20641527"/>
<organism evidence="1 2">
    <name type="scientific">Phytophthora sojae (strain P6497)</name>
    <name type="common">Soybean stem and root rot agent</name>
    <name type="synonym">Phytophthora megasperma f. sp. glycines</name>
    <dbReference type="NCBI Taxonomy" id="1094619"/>
    <lineage>
        <taxon>Eukaryota</taxon>
        <taxon>Sar</taxon>
        <taxon>Stramenopiles</taxon>
        <taxon>Oomycota</taxon>
        <taxon>Peronosporomycetes</taxon>
        <taxon>Peronosporales</taxon>
        <taxon>Peronosporaceae</taxon>
        <taxon>Phytophthora</taxon>
    </lineage>
</organism>
<dbReference type="InParanoid" id="G4Z8R7"/>
<gene>
    <name evidence="1" type="ORF">PHYSODRAFT_297767</name>
</gene>
<keyword evidence="2" id="KW-1185">Reference proteome</keyword>
<dbReference type="AlphaFoldDB" id="G4Z8R7"/>
<dbReference type="RefSeq" id="XP_009521816.1">
    <property type="nucleotide sequence ID" value="XM_009523521.1"/>
</dbReference>
<protein>
    <submittedName>
        <fullName evidence="1">Uncharacterized protein</fullName>
    </submittedName>
</protein>
<name>G4Z8R7_PHYSP</name>
<dbReference type="KEGG" id="psoj:PHYSODRAFT_297767"/>
<dbReference type="EMBL" id="JH159153">
    <property type="protein sequence ID" value="EGZ19099.1"/>
    <property type="molecule type" value="Genomic_DNA"/>
</dbReference>
<proteinExistence type="predicted"/>
<evidence type="ECO:0000313" key="1">
    <source>
        <dbReference type="EMBL" id="EGZ19099.1"/>
    </source>
</evidence>
<dbReference type="Proteomes" id="UP000002640">
    <property type="component" value="Unassembled WGS sequence"/>
</dbReference>
<accession>G4Z8R7</accession>
<sequence length="190" mass="21265">MSAIGVSASTVRITTLCGWVEKLWRPLFRPSKLTTFAAISNATEAKLHRASRPKLLVYRYSLLTIYLPDFDFELNDFPLETWGIDDWLIRVLNEFQIMLVCSWGNLAARVVFAMSMLSNMNTMKKLLSTSCLVDRRHNASVLPLDQTDAGTASFPHPISQFLSLGMIAVKENGSVLPNGCVNRLSCDYVS</sequence>
<evidence type="ECO:0000313" key="2">
    <source>
        <dbReference type="Proteomes" id="UP000002640"/>
    </source>
</evidence>
<reference evidence="1 2" key="1">
    <citation type="journal article" date="2006" name="Science">
        <title>Phytophthora genome sequences uncover evolutionary origins and mechanisms of pathogenesis.</title>
        <authorList>
            <person name="Tyler B.M."/>
            <person name="Tripathy S."/>
            <person name="Zhang X."/>
            <person name="Dehal P."/>
            <person name="Jiang R.H."/>
            <person name="Aerts A."/>
            <person name="Arredondo F.D."/>
            <person name="Baxter L."/>
            <person name="Bensasson D."/>
            <person name="Beynon J.L."/>
            <person name="Chapman J."/>
            <person name="Damasceno C.M."/>
            <person name="Dorrance A.E."/>
            <person name="Dou D."/>
            <person name="Dickerman A.W."/>
            <person name="Dubchak I.L."/>
            <person name="Garbelotto M."/>
            <person name="Gijzen M."/>
            <person name="Gordon S.G."/>
            <person name="Govers F."/>
            <person name="Grunwald N.J."/>
            <person name="Huang W."/>
            <person name="Ivors K.L."/>
            <person name="Jones R.W."/>
            <person name="Kamoun S."/>
            <person name="Krampis K."/>
            <person name="Lamour K.H."/>
            <person name="Lee M.K."/>
            <person name="McDonald W.H."/>
            <person name="Medina M."/>
            <person name="Meijer H.J."/>
            <person name="Nordberg E.K."/>
            <person name="Maclean D.J."/>
            <person name="Ospina-Giraldo M.D."/>
            <person name="Morris P.F."/>
            <person name="Phuntumart V."/>
            <person name="Putnam N.H."/>
            <person name="Rash S."/>
            <person name="Rose J.K."/>
            <person name="Sakihama Y."/>
            <person name="Salamov A.A."/>
            <person name="Savidor A."/>
            <person name="Scheuring C.F."/>
            <person name="Smith B.M."/>
            <person name="Sobral B.W."/>
            <person name="Terry A."/>
            <person name="Torto-Alalibo T.A."/>
            <person name="Win J."/>
            <person name="Xu Z."/>
            <person name="Zhang H."/>
            <person name="Grigoriev I.V."/>
            <person name="Rokhsar D.S."/>
            <person name="Boore J.L."/>
        </authorList>
    </citation>
    <scope>NUCLEOTIDE SEQUENCE [LARGE SCALE GENOMIC DNA]</scope>
    <source>
        <strain evidence="1 2">P6497</strain>
    </source>
</reference>